<dbReference type="SMART" id="SM00731">
    <property type="entry name" value="SprT"/>
    <property type="match status" value="1"/>
</dbReference>
<proteinExistence type="predicted"/>
<dbReference type="AlphaFoldDB" id="A0A940P5W9"/>
<evidence type="ECO:0000313" key="2">
    <source>
        <dbReference type="EMBL" id="MBP1041615.1"/>
    </source>
</evidence>
<dbReference type="NCBIfam" id="NF003339">
    <property type="entry name" value="PRK04351.1"/>
    <property type="match status" value="1"/>
</dbReference>
<sequence>MEEIDDIVELTDDRLQELVELISTNEFDREFKHQAFLNSRLRTTGGRYHLNSHNLDFNPKVYERYGMEELVNVIKHELCHYHLHLEGRGFQHRDADFKNLLKKTGGSRFVKPLEEQKPENYQQYECLKCHNLILRKRRINIRKYSCRCGGQLKHL</sequence>
<accession>A0A940P5W9</accession>
<name>A0A940P5W9_9ENTE</name>
<keyword evidence="3" id="KW-1185">Reference proteome</keyword>
<protein>
    <submittedName>
        <fullName evidence="2">SprT family protein</fullName>
    </submittedName>
</protein>
<comment type="caution">
    <text evidence="2">The sequence shown here is derived from an EMBL/GenBank/DDBJ whole genome shotgun (WGS) entry which is preliminary data.</text>
</comment>
<evidence type="ECO:0000313" key="3">
    <source>
        <dbReference type="Proteomes" id="UP000674938"/>
    </source>
</evidence>
<reference evidence="2" key="1">
    <citation type="submission" date="2020-12" db="EMBL/GenBank/DDBJ databases">
        <title>Vagococcus allomyrinae sp. nov. and Enterococcus lavae sp. nov., isolated from the larvae of Allomyrina dichotoma.</title>
        <authorList>
            <person name="Lee S.D."/>
        </authorList>
    </citation>
    <scope>NUCLEOTIDE SEQUENCE</scope>
    <source>
        <strain evidence="2">BWB3-3</strain>
    </source>
</reference>
<dbReference type="EMBL" id="JAEEGA010000006">
    <property type="protein sequence ID" value="MBP1041615.1"/>
    <property type="molecule type" value="Genomic_DNA"/>
</dbReference>
<dbReference type="GO" id="GO:0006950">
    <property type="term" value="P:response to stress"/>
    <property type="evidence" value="ECO:0007669"/>
    <property type="project" value="UniProtKB-ARBA"/>
</dbReference>
<feature type="domain" description="SprT-like" evidence="1">
    <location>
        <begin position="13"/>
        <end position="155"/>
    </location>
</feature>
<gene>
    <name evidence="2" type="ORF">I6N95_11410</name>
</gene>
<evidence type="ECO:0000259" key="1">
    <source>
        <dbReference type="SMART" id="SM00731"/>
    </source>
</evidence>
<dbReference type="InterPro" id="IPR006640">
    <property type="entry name" value="SprT-like_domain"/>
</dbReference>
<organism evidence="2 3">
    <name type="scientific">Vagococcus allomyrinae</name>
    <dbReference type="NCBI Taxonomy" id="2794353"/>
    <lineage>
        <taxon>Bacteria</taxon>
        <taxon>Bacillati</taxon>
        <taxon>Bacillota</taxon>
        <taxon>Bacilli</taxon>
        <taxon>Lactobacillales</taxon>
        <taxon>Enterococcaceae</taxon>
        <taxon>Vagococcus</taxon>
    </lineage>
</organism>
<dbReference type="Pfam" id="PF10263">
    <property type="entry name" value="SprT-like"/>
    <property type="match status" value="1"/>
</dbReference>
<dbReference type="Proteomes" id="UP000674938">
    <property type="component" value="Unassembled WGS sequence"/>
</dbReference>